<keyword evidence="9" id="KW-1185">Reference proteome</keyword>
<feature type="domain" description="PI3K/PI4K catalytic" evidence="5">
    <location>
        <begin position="1328"/>
        <end position="1699"/>
    </location>
</feature>
<dbReference type="SUPFAM" id="SSF48371">
    <property type="entry name" value="ARM repeat"/>
    <property type="match status" value="1"/>
</dbReference>
<dbReference type="PROSITE" id="PS51545">
    <property type="entry name" value="PIK_HELICAL"/>
    <property type="match status" value="1"/>
</dbReference>
<feature type="compositionally biased region" description="Polar residues" evidence="4">
    <location>
        <begin position="19"/>
        <end position="33"/>
    </location>
</feature>
<feature type="region of interest" description="Disordered" evidence="4">
    <location>
        <begin position="995"/>
        <end position="1019"/>
    </location>
</feature>
<dbReference type="InterPro" id="IPR036940">
    <property type="entry name" value="PI3/4_kinase_cat_sf"/>
</dbReference>
<feature type="region of interest" description="Disordered" evidence="4">
    <location>
        <begin position="867"/>
        <end position="905"/>
    </location>
</feature>
<evidence type="ECO:0000259" key="6">
    <source>
        <dbReference type="PROSITE" id="PS51545"/>
    </source>
</evidence>
<evidence type="ECO:0000256" key="3">
    <source>
        <dbReference type="PROSITE-ProRule" id="PRU00880"/>
    </source>
</evidence>
<keyword evidence="1" id="KW-0808">Transferase</keyword>
<dbReference type="InterPro" id="IPR011009">
    <property type="entry name" value="Kinase-like_dom_sf"/>
</dbReference>
<evidence type="ECO:0000256" key="1">
    <source>
        <dbReference type="ARBA" id="ARBA00022679"/>
    </source>
</evidence>
<dbReference type="Gene3D" id="1.25.40.70">
    <property type="entry name" value="Phosphatidylinositol 3-kinase, accessory domain (PIK)"/>
    <property type="match status" value="1"/>
</dbReference>
<organism evidence="8 9">
    <name type="scientific">Giardia muris</name>
    <dbReference type="NCBI Taxonomy" id="5742"/>
    <lineage>
        <taxon>Eukaryota</taxon>
        <taxon>Metamonada</taxon>
        <taxon>Diplomonadida</taxon>
        <taxon>Hexamitidae</taxon>
        <taxon>Giardiinae</taxon>
        <taxon>Giardia</taxon>
    </lineage>
</organism>
<protein>
    <submittedName>
        <fullName evidence="8">Phosphatidylinositol-4,5-bisphosphate 3-kinase catalytic subunit alpha/beta/delta</fullName>
    </submittedName>
</protein>
<dbReference type="InterPro" id="IPR000403">
    <property type="entry name" value="PI3/4_kinase_cat_dom"/>
</dbReference>
<dbReference type="GO" id="GO:0043491">
    <property type="term" value="P:phosphatidylinositol 3-kinase/protein kinase B signal transduction"/>
    <property type="evidence" value="ECO:0007669"/>
    <property type="project" value="TreeGrafter"/>
</dbReference>
<dbReference type="GO" id="GO:0005737">
    <property type="term" value="C:cytoplasm"/>
    <property type="evidence" value="ECO:0007669"/>
    <property type="project" value="TreeGrafter"/>
</dbReference>
<feature type="region of interest" description="Disordered" evidence="4">
    <location>
        <begin position="145"/>
        <end position="164"/>
    </location>
</feature>
<dbReference type="GO" id="GO:0005886">
    <property type="term" value="C:plasma membrane"/>
    <property type="evidence" value="ECO:0007669"/>
    <property type="project" value="TreeGrafter"/>
</dbReference>
<dbReference type="InterPro" id="IPR042236">
    <property type="entry name" value="PI3K_accessory_sf"/>
</dbReference>
<dbReference type="EMBL" id="VDLU01000002">
    <property type="protein sequence ID" value="TNJ28073.1"/>
    <property type="molecule type" value="Genomic_DNA"/>
</dbReference>
<dbReference type="Pfam" id="PF00613">
    <property type="entry name" value="PI3Ka"/>
    <property type="match status" value="1"/>
</dbReference>
<comment type="caution">
    <text evidence="8">The sequence shown here is derived from an EMBL/GenBank/DDBJ whole genome shotgun (WGS) entry which is preliminary data.</text>
</comment>
<dbReference type="InterPro" id="IPR002420">
    <property type="entry name" value="PI3K-type_C2_dom"/>
</dbReference>
<feature type="compositionally biased region" description="Low complexity" evidence="4">
    <location>
        <begin position="873"/>
        <end position="896"/>
    </location>
</feature>
<dbReference type="SMART" id="SM00146">
    <property type="entry name" value="PI3Kc"/>
    <property type="match status" value="1"/>
</dbReference>
<dbReference type="Gene3D" id="3.30.1010.10">
    <property type="entry name" value="Phosphatidylinositol 3-kinase Catalytic Subunit, Chain A, domain 4"/>
    <property type="match status" value="1"/>
</dbReference>
<feature type="region of interest" description="Disordered" evidence="4">
    <location>
        <begin position="939"/>
        <end position="960"/>
    </location>
</feature>
<dbReference type="PANTHER" id="PTHR10048:SF14">
    <property type="entry name" value="LD28067P"/>
    <property type="match status" value="1"/>
</dbReference>
<dbReference type="SUPFAM" id="SSF56112">
    <property type="entry name" value="Protein kinase-like (PK-like)"/>
    <property type="match status" value="1"/>
</dbReference>
<proteinExistence type="inferred from homology"/>
<evidence type="ECO:0000256" key="4">
    <source>
        <dbReference type="SAM" id="MobiDB-lite"/>
    </source>
</evidence>
<dbReference type="Pfam" id="PF00454">
    <property type="entry name" value="PI3_PI4_kinase"/>
    <property type="match status" value="1"/>
</dbReference>
<keyword evidence="2 8" id="KW-0418">Kinase</keyword>
<evidence type="ECO:0000256" key="2">
    <source>
        <dbReference type="ARBA" id="ARBA00022777"/>
    </source>
</evidence>
<feature type="region of interest" description="Disordered" evidence="4">
    <location>
        <begin position="16"/>
        <end position="50"/>
    </location>
</feature>
<dbReference type="Proteomes" id="UP000315496">
    <property type="component" value="Chromosome 2"/>
</dbReference>
<dbReference type="InterPro" id="IPR035892">
    <property type="entry name" value="C2_domain_sf"/>
</dbReference>
<feature type="compositionally biased region" description="Basic and acidic residues" evidence="4">
    <location>
        <begin position="149"/>
        <end position="164"/>
    </location>
</feature>
<dbReference type="InterPro" id="IPR016024">
    <property type="entry name" value="ARM-type_fold"/>
</dbReference>
<dbReference type="GO" id="GO:0005942">
    <property type="term" value="C:phosphatidylinositol 3-kinase complex"/>
    <property type="evidence" value="ECO:0007669"/>
    <property type="project" value="TreeGrafter"/>
</dbReference>
<sequence>MRFSYFRMSYALPPKRHSWTTGGPPSRHSSQPTPKLAGEGGSSGSTPSISGKRISSLSQLVGTPHRSSKSEFIEHERQMLYTNGIGCDVIGNQILDLDCVANSTTYIPQVEVLPAFTYPHLTLRYIYVPHTGTLTDTLSSLDLKMSSHRASERQKDSLSMEKQAEGRQDGYIEGSLTIASTLNGDEAAHLVYSSLVQSGYQDTLRLRLGIGGPVDLVLKERGRDRYFTGTEPLINFTSVRLALRIGASVDVTFVHRSAFVHLYSHALQEQNFMHYNYLCNADTVRSHTSDLHISSDQLLRRSSPSSPELRRASSFAMPVTCTPVAQSPKRVDDMGAGKHNKTTNPESKTTHGHGQCITTDQASLLKLRSTFEDLSCSISSKDFLDEGGGVDMHSEKGDASISGDLADSYRDYLAFLRSPTFEAILESKCREYTLDPVLFYQANFQYIRNPSRSPCNRKPVLSRAIGPGLADMTTSQDHFSVFIGPLHLSPNTLLDVNFREEKMRKWGKTFCNMYDYVEFAFPRLFVTQERFWMQRLLALLYSSLEREQNARGSEFTSAPTQFRLPLVVSHFESFLQGVSGETSPNIFKIDTPEETRTQSEDFQGVRISDLVATTISTVEEPVSPKAEDTATLGGQLPNNDLTQQVEAINAKSLQLAAAYVCSGTQALTEKQFSKYYLRSVIGDECLVQFGCTLSFPQLQLSNIPPGSYLVLSVFVINRKVLAKVIKAADFDERNKDGLKLLNQKHKMLLTDIGTDITATYKEKLDELCNQSLCLGTTFFPILDHQYVLNTAKQRLALWPNVTATSALRLSLYTTQPVEDSPVGRSIIEITPMKGSQRRYGISIKPAQLTLSNAPYYRNSVMLGELLSPRAQTRSRASSRSSSRSASSRRNTNYSSRKASTTGPPDHFFEYVNPLYLTQQGSTEGAFDIFRPKLLKKRSEKVADIAQPRRSRAKSPFSRRTQARIQLARTSASHCEDDRSSFSQFTFYDQDSLISSARPSTDRRRSTTFSESEDLSLDMSGAGPRGLSIAAESGPSNLLGGSLSMQDTEYYMGCIALLAKMCPAFYGDYVTNVCTKLFSLRQFCHFPLEPLPDYAMSLLWEHYNVAVCDPTLLPILARTLSPPEFHRYGQFTSLLASINISDVPIGVAISLLSAAQTNTVIQSFCIDVLRTFPSQELSLYAIQLVELCKLDGITGSLSEFLTRRAIDDFTGFGYTIYWYLRCEARTNVAHGTRFATMLFKMLLELTDIQRREMIVLEIILTCLSRLAKYIFAVSQDTTIKTLEGQRKVSEVLRDNLTVLNDNIRNLYKALDLSFFRIPIDYHTQLVSIDCARCRVMPSKKMPIMLAFIDIDGGVHYCLYKLQDDLRQDCLILQTFAFMRETWYQNNLTLSMKIYKCVPTGACEGFIEVVPLSETLAQIEHSFSGTRGAFAKGPIMKWLSDVLTSKELQGEVRALEARGNERQWEEAKISNGDYDLILQDLQMAPILDCTPSTGPQEGSLGLSVAGTDYEMVDKGSICDRESIFKSVSQLSLQREQLPARYNQLLMNYMSSVAAYCVATCILGLGDRHNDNVMLCQDGTFFHIDFGHILGNFKKKLAYEREKGPFFFIPDMAFVLKHHDYMAGTHYEESFENISADALLVLRRHAHLIIDLFRIMLHAGIPQLGRLNDLQWIQTHLFLDLDEQEAHRNFIRLIHVTQKSKRYLYNNLFHLMANYK</sequence>
<evidence type="ECO:0000259" key="5">
    <source>
        <dbReference type="PROSITE" id="PS50290"/>
    </source>
</evidence>
<feature type="domain" description="PIK helical" evidence="6">
    <location>
        <begin position="1059"/>
        <end position="1243"/>
    </location>
</feature>
<evidence type="ECO:0000313" key="9">
    <source>
        <dbReference type="Proteomes" id="UP000315496"/>
    </source>
</evidence>
<gene>
    <name evidence="8" type="ORF">GMRT_10008</name>
</gene>
<comment type="similarity">
    <text evidence="3">Belongs to the PI3/PI4-kinase family.</text>
</comment>
<dbReference type="Gene3D" id="1.10.1070.11">
    <property type="entry name" value="Phosphatidylinositol 3-/4-kinase, catalytic domain"/>
    <property type="match status" value="1"/>
</dbReference>
<dbReference type="Gene3D" id="2.60.40.150">
    <property type="entry name" value="C2 domain"/>
    <property type="match status" value="1"/>
</dbReference>
<dbReference type="OrthoDB" id="67688at2759"/>
<feature type="domain" description="C2 PI3K-type" evidence="7">
    <location>
        <begin position="637"/>
        <end position="844"/>
    </location>
</feature>
<dbReference type="InterPro" id="IPR001263">
    <property type="entry name" value="PI3K_accessory_dom"/>
</dbReference>
<dbReference type="GO" id="GO:0016303">
    <property type="term" value="F:1-phosphatidylinositol-3-kinase activity"/>
    <property type="evidence" value="ECO:0007669"/>
    <property type="project" value="TreeGrafter"/>
</dbReference>
<evidence type="ECO:0000259" key="7">
    <source>
        <dbReference type="PROSITE" id="PS51547"/>
    </source>
</evidence>
<dbReference type="PROSITE" id="PS51547">
    <property type="entry name" value="C2_PI3K"/>
    <property type="match status" value="1"/>
</dbReference>
<name>A0A4Z1T2B0_GIAMU</name>
<dbReference type="GO" id="GO:0035005">
    <property type="term" value="F:1-phosphatidylinositol-4-phosphate 3-kinase activity"/>
    <property type="evidence" value="ECO:0007669"/>
    <property type="project" value="TreeGrafter"/>
</dbReference>
<evidence type="ECO:0000313" key="8">
    <source>
        <dbReference type="EMBL" id="TNJ28073.1"/>
    </source>
</evidence>
<reference evidence="8 9" key="1">
    <citation type="submission" date="2019-05" db="EMBL/GenBank/DDBJ databases">
        <title>The compact genome of Giardia muris reveals important steps in the evolution of intestinal protozoan parasites.</title>
        <authorList>
            <person name="Xu F."/>
            <person name="Jimenez-Gonzalez A."/>
            <person name="Einarsson E."/>
            <person name="Astvaldsson A."/>
            <person name="Peirasmaki D."/>
            <person name="Eckmann L."/>
            <person name="Andersson J.O."/>
            <person name="Svard S.G."/>
            <person name="Jerlstrom-Hultqvist J."/>
        </authorList>
    </citation>
    <scope>NUCLEOTIDE SEQUENCE [LARGE SCALE GENOMIC DNA]</scope>
    <source>
        <strain evidence="8 9">Roberts-Thomson</strain>
    </source>
</reference>
<accession>A0A4Z1T2B0</accession>
<dbReference type="GO" id="GO:0016477">
    <property type="term" value="P:cell migration"/>
    <property type="evidence" value="ECO:0007669"/>
    <property type="project" value="TreeGrafter"/>
</dbReference>
<dbReference type="SMART" id="SM00145">
    <property type="entry name" value="PI3Ka"/>
    <property type="match status" value="1"/>
</dbReference>
<dbReference type="GO" id="GO:0048015">
    <property type="term" value="P:phosphatidylinositol-mediated signaling"/>
    <property type="evidence" value="ECO:0007669"/>
    <property type="project" value="TreeGrafter"/>
</dbReference>
<dbReference type="VEuPathDB" id="GiardiaDB:GMRT_10008"/>
<dbReference type="InterPro" id="IPR015433">
    <property type="entry name" value="PI3/4_kinase"/>
</dbReference>
<dbReference type="PANTHER" id="PTHR10048">
    <property type="entry name" value="PHOSPHATIDYLINOSITOL KINASE"/>
    <property type="match status" value="1"/>
</dbReference>
<dbReference type="PROSITE" id="PS50290">
    <property type="entry name" value="PI3_4_KINASE_3"/>
    <property type="match status" value="1"/>
</dbReference>
<feature type="region of interest" description="Disordered" evidence="4">
    <location>
        <begin position="325"/>
        <end position="355"/>
    </location>
</feature>